<feature type="compositionally biased region" description="Pro residues" evidence="1">
    <location>
        <begin position="75"/>
        <end position="124"/>
    </location>
</feature>
<dbReference type="Proteomes" id="UP001178508">
    <property type="component" value="Chromosome 17"/>
</dbReference>
<gene>
    <name evidence="2" type="ORF">XNOV1_A001043</name>
</gene>
<dbReference type="EMBL" id="OY660880">
    <property type="protein sequence ID" value="CAJ1077060.1"/>
    <property type="molecule type" value="Genomic_DNA"/>
</dbReference>
<organism evidence="2 3">
    <name type="scientific">Xyrichtys novacula</name>
    <name type="common">Pearly razorfish</name>
    <name type="synonym">Hemipteronotus novacula</name>
    <dbReference type="NCBI Taxonomy" id="13765"/>
    <lineage>
        <taxon>Eukaryota</taxon>
        <taxon>Metazoa</taxon>
        <taxon>Chordata</taxon>
        <taxon>Craniata</taxon>
        <taxon>Vertebrata</taxon>
        <taxon>Euteleostomi</taxon>
        <taxon>Actinopterygii</taxon>
        <taxon>Neopterygii</taxon>
        <taxon>Teleostei</taxon>
        <taxon>Neoteleostei</taxon>
        <taxon>Acanthomorphata</taxon>
        <taxon>Eupercaria</taxon>
        <taxon>Labriformes</taxon>
        <taxon>Labridae</taxon>
        <taxon>Xyrichtys</taxon>
    </lineage>
</organism>
<name>A0AAV1GTE8_XYRNO</name>
<protein>
    <submittedName>
        <fullName evidence="2">Uncharacterized protein</fullName>
    </submittedName>
</protein>
<dbReference type="AlphaFoldDB" id="A0AAV1GTE8"/>
<evidence type="ECO:0000313" key="2">
    <source>
        <dbReference type="EMBL" id="CAJ1077060.1"/>
    </source>
</evidence>
<evidence type="ECO:0000256" key="1">
    <source>
        <dbReference type="SAM" id="MobiDB-lite"/>
    </source>
</evidence>
<reference evidence="2" key="1">
    <citation type="submission" date="2023-08" db="EMBL/GenBank/DDBJ databases">
        <authorList>
            <person name="Alioto T."/>
            <person name="Alioto T."/>
            <person name="Gomez Garrido J."/>
        </authorList>
    </citation>
    <scope>NUCLEOTIDE SEQUENCE</scope>
</reference>
<feature type="region of interest" description="Disordered" evidence="1">
    <location>
        <begin position="71"/>
        <end position="124"/>
    </location>
</feature>
<accession>A0AAV1GTE8</accession>
<evidence type="ECO:0000313" key="3">
    <source>
        <dbReference type="Proteomes" id="UP001178508"/>
    </source>
</evidence>
<sequence length="124" mass="13249">MPPKPRRCRRHRRTLQRACVCTCEDPSWSSCEESRGIIGTRQVLTRAPLLPPHTSTHAPFMPITTHAATILQQPDPVPPDPAPPDPAPPDPAPPDPAPPNPAPPDPAPPDPVPPDPALPPAAVR</sequence>
<proteinExistence type="predicted"/>
<keyword evidence="3" id="KW-1185">Reference proteome</keyword>